<proteinExistence type="inferred from homology"/>
<dbReference type="AlphaFoldDB" id="A0A922AKX2"/>
<evidence type="ECO:0000256" key="1">
    <source>
        <dbReference type="RuleBase" id="RU003682"/>
    </source>
</evidence>
<dbReference type="PANTHER" id="PTHR47990">
    <property type="entry name" value="2-OXOGLUTARATE (2OG) AND FE(II)-DEPENDENT OXYGENASE SUPERFAMILY PROTEIN-RELATED"/>
    <property type="match status" value="1"/>
</dbReference>
<dbReference type="InterPro" id="IPR026992">
    <property type="entry name" value="DIOX_N"/>
</dbReference>
<feature type="domain" description="Fe2OG dioxygenase" evidence="2">
    <location>
        <begin position="202"/>
        <end position="301"/>
    </location>
</feature>
<keyword evidence="1" id="KW-0479">Metal-binding</keyword>
<dbReference type="GO" id="GO:0016491">
    <property type="term" value="F:oxidoreductase activity"/>
    <property type="evidence" value="ECO:0007669"/>
    <property type="project" value="UniProtKB-KW"/>
</dbReference>
<dbReference type="Pfam" id="PF03171">
    <property type="entry name" value="2OG-FeII_Oxy"/>
    <property type="match status" value="1"/>
</dbReference>
<dbReference type="GO" id="GO:0046872">
    <property type="term" value="F:metal ion binding"/>
    <property type="evidence" value="ECO:0007669"/>
    <property type="project" value="UniProtKB-KW"/>
</dbReference>
<comment type="caution">
    <text evidence="3">The sequence shown here is derived from an EMBL/GenBank/DDBJ whole genome shotgun (WGS) entry which is preliminary data.</text>
</comment>
<protein>
    <recommendedName>
        <fullName evidence="2">Fe2OG dioxygenase domain-containing protein</fullName>
    </recommendedName>
</protein>
<organism evidence="3 4">
    <name type="scientific">Carya illinoinensis</name>
    <name type="common">Pecan</name>
    <dbReference type="NCBI Taxonomy" id="32201"/>
    <lineage>
        <taxon>Eukaryota</taxon>
        <taxon>Viridiplantae</taxon>
        <taxon>Streptophyta</taxon>
        <taxon>Embryophyta</taxon>
        <taxon>Tracheophyta</taxon>
        <taxon>Spermatophyta</taxon>
        <taxon>Magnoliopsida</taxon>
        <taxon>eudicotyledons</taxon>
        <taxon>Gunneridae</taxon>
        <taxon>Pentapetalae</taxon>
        <taxon>rosids</taxon>
        <taxon>fabids</taxon>
        <taxon>Fagales</taxon>
        <taxon>Juglandaceae</taxon>
        <taxon>Carya</taxon>
    </lineage>
</organism>
<evidence type="ECO:0000259" key="2">
    <source>
        <dbReference type="PROSITE" id="PS51471"/>
    </source>
</evidence>
<dbReference type="InterPro" id="IPR005123">
    <property type="entry name" value="Oxoglu/Fe-dep_dioxygenase_dom"/>
</dbReference>
<dbReference type="PROSITE" id="PS51471">
    <property type="entry name" value="FE2OG_OXY"/>
    <property type="match status" value="1"/>
</dbReference>
<dbReference type="InterPro" id="IPR050231">
    <property type="entry name" value="Iron_ascorbate_oxido_reductase"/>
</dbReference>
<evidence type="ECO:0000313" key="4">
    <source>
        <dbReference type="Proteomes" id="UP000811246"/>
    </source>
</evidence>
<gene>
    <name evidence="3" type="ORF">I3842_13G074400</name>
</gene>
<dbReference type="Proteomes" id="UP000811246">
    <property type="component" value="Chromosome 13"/>
</dbReference>
<keyword evidence="1" id="KW-0560">Oxidoreductase</keyword>
<comment type="similarity">
    <text evidence="1">Belongs to the iron/ascorbate-dependent oxidoreductase family.</text>
</comment>
<accession>A0A922AKX2</accession>
<sequence>MCRARYVPKIENMSESEVNFDSYPPVFRQLKQHTQDIDTVGVINQVPDSDPIPVIDLQCLDLDQLGEVCRDWGLFRLVNHGVPPTLLSQLQDYAKKLFSLPFESKQAIFSSPLSYFWGTPVLTPSGAALQIVPQNVNWVEGLNAPLLQLSQLQAEDPVLASFGLLLEEYGKHLSRLATTIFEAMVMKLNLNSEESKSNLSESTGFVRVYRYPQCFVANSAWGMDVHTDSSVLSILNQPEVGGLEVLKDKEWIQVRPVSNTLIVNLGDMMQAISNDEYKSVEHRVKASKHKERISICYFVFPGEGTVIRSSKYRPFTYSDFRAQVQEDVKSVGFKVGLERFKLTETS</sequence>
<dbReference type="EMBL" id="CM031837">
    <property type="protein sequence ID" value="KAG6681096.1"/>
    <property type="molecule type" value="Genomic_DNA"/>
</dbReference>
<evidence type="ECO:0000313" key="3">
    <source>
        <dbReference type="EMBL" id="KAG6681096.1"/>
    </source>
</evidence>
<dbReference type="Pfam" id="PF14226">
    <property type="entry name" value="DIOX_N"/>
    <property type="match status" value="1"/>
</dbReference>
<dbReference type="InterPro" id="IPR044861">
    <property type="entry name" value="IPNS-like_FE2OG_OXY"/>
</dbReference>
<keyword evidence="1" id="KW-0408">Iron</keyword>
<name>A0A922AKX2_CARIL</name>
<reference evidence="3" key="1">
    <citation type="submission" date="2021-01" db="EMBL/GenBank/DDBJ databases">
        <authorList>
            <person name="Lovell J.T."/>
            <person name="Bentley N."/>
            <person name="Bhattarai G."/>
            <person name="Jenkins J.W."/>
            <person name="Sreedasyam A."/>
            <person name="Alarcon Y."/>
            <person name="Bock C."/>
            <person name="Boston L."/>
            <person name="Carlson J."/>
            <person name="Cervantes K."/>
            <person name="Clermont K."/>
            <person name="Krom N."/>
            <person name="Kubenka K."/>
            <person name="Mamidi S."/>
            <person name="Mattison C."/>
            <person name="Monteros M."/>
            <person name="Pisani C."/>
            <person name="Plott C."/>
            <person name="Rajasekar S."/>
            <person name="Rhein H.S."/>
            <person name="Rohla C."/>
            <person name="Song M."/>
            <person name="Hilaire R.S."/>
            <person name="Shu S."/>
            <person name="Wells L."/>
            <person name="Wang X."/>
            <person name="Webber J."/>
            <person name="Heerema R.J."/>
            <person name="Klein P."/>
            <person name="Conner P."/>
            <person name="Grauke L."/>
            <person name="Grimwood J."/>
            <person name="Schmutz J."/>
            <person name="Randall J.J."/>
        </authorList>
    </citation>
    <scope>NUCLEOTIDE SEQUENCE</scope>
    <source>
        <tissue evidence="3">Leaf</tissue>
    </source>
</reference>